<gene>
    <name evidence="3" type="ORF">HYH03_004472</name>
</gene>
<dbReference type="InterPro" id="IPR013830">
    <property type="entry name" value="SGNH_hydro"/>
</dbReference>
<keyword evidence="4" id="KW-1185">Reference proteome</keyword>
<evidence type="ECO:0000256" key="1">
    <source>
        <dbReference type="SAM" id="SignalP"/>
    </source>
</evidence>
<dbReference type="OrthoDB" id="525267at2759"/>
<accession>A0A836C3J2</accession>
<dbReference type="InterPro" id="IPR051532">
    <property type="entry name" value="Ester_Hydrolysis_Enzymes"/>
</dbReference>
<dbReference type="Proteomes" id="UP000612055">
    <property type="component" value="Unassembled WGS sequence"/>
</dbReference>
<feature type="signal peptide" evidence="1">
    <location>
        <begin position="1"/>
        <end position="31"/>
    </location>
</feature>
<dbReference type="Gene3D" id="3.40.50.1110">
    <property type="entry name" value="SGNH hydrolase"/>
    <property type="match status" value="1"/>
</dbReference>
<sequence>MRRNTASTHATAFIPTLIALLLATLLRTAKPRPAGRERHDALHFGGQLHEKHSARYHIVAFGDSLTEGWAIGYTEDRPYSITLQQLLDAGGYSAKVRERGKSGDTVLRGMMKRLPALLEEAQHLGLRVDWLVLMGGINDIIRHAKEVRGAVERNETLPLEYGLMAEEVWLGLQKLYGVCGRHGVKVLALTLLETGWELPKVEGERARLNDLIRGAHVRHDHVHVLDVAQDLPYPSGSSADPAVQALWDDVVHLSPAGYDRLGALVYDGLKHHLEKR</sequence>
<evidence type="ECO:0000313" key="3">
    <source>
        <dbReference type="EMBL" id="KAG2497739.1"/>
    </source>
</evidence>
<dbReference type="SUPFAM" id="SSF52266">
    <property type="entry name" value="SGNH hydrolase"/>
    <property type="match status" value="1"/>
</dbReference>
<evidence type="ECO:0000259" key="2">
    <source>
        <dbReference type="Pfam" id="PF13472"/>
    </source>
</evidence>
<proteinExistence type="predicted"/>
<protein>
    <recommendedName>
        <fullName evidence="2">SGNH hydrolase-type esterase domain-containing protein</fullName>
    </recommendedName>
</protein>
<feature type="domain" description="SGNH hydrolase-type esterase" evidence="2">
    <location>
        <begin position="60"/>
        <end position="260"/>
    </location>
</feature>
<dbReference type="InterPro" id="IPR036514">
    <property type="entry name" value="SGNH_hydro_sf"/>
</dbReference>
<dbReference type="Pfam" id="PF13472">
    <property type="entry name" value="Lipase_GDSL_2"/>
    <property type="match status" value="1"/>
</dbReference>
<dbReference type="GO" id="GO:0004622">
    <property type="term" value="F:phosphatidylcholine lysophospholipase activity"/>
    <property type="evidence" value="ECO:0007669"/>
    <property type="project" value="TreeGrafter"/>
</dbReference>
<name>A0A836C3J2_9CHLO</name>
<dbReference type="AlphaFoldDB" id="A0A836C3J2"/>
<evidence type="ECO:0000313" key="4">
    <source>
        <dbReference type="Proteomes" id="UP000612055"/>
    </source>
</evidence>
<dbReference type="EMBL" id="JAEHOE010000013">
    <property type="protein sequence ID" value="KAG2497739.1"/>
    <property type="molecule type" value="Genomic_DNA"/>
</dbReference>
<dbReference type="PANTHER" id="PTHR30383:SF5">
    <property type="entry name" value="SGNH HYDROLASE-TYPE ESTERASE DOMAIN-CONTAINING PROTEIN"/>
    <property type="match status" value="1"/>
</dbReference>
<comment type="caution">
    <text evidence="3">The sequence shown here is derived from an EMBL/GenBank/DDBJ whole genome shotgun (WGS) entry which is preliminary data.</text>
</comment>
<dbReference type="PANTHER" id="PTHR30383">
    <property type="entry name" value="THIOESTERASE 1/PROTEASE 1/LYSOPHOSPHOLIPASE L1"/>
    <property type="match status" value="1"/>
</dbReference>
<reference evidence="3" key="1">
    <citation type="journal article" date="2020" name="bioRxiv">
        <title>Comparative genomics of Chlamydomonas.</title>
        <authorList>
            <person name="Craig R.J."/>
            <person name="Hasan A.R."/>
            <person name="Ness R.W."/>
            <person name="Keightley P.D."/>
        </authorList>
    </citation>
    <scope>NUCLEOTIDE SEQUENCE</scope>
    <source>
        <strain evidence="3">CCAP 11/70</strain>
    </source>
</reference>
<feature type="chain" id="PRO_5032308842" description="SGNH hydrolase-type esterase domain-containing protein" evidence="1">
    <location>
        <begin position="32"/>
        <end position="276"/>
    </location>
</feature>
<dbReference type="CDD" id="cd00229">
    <property type="entry name" value="SGNH_hydrolase"/>
    <property type="match status" value="1"/>
</dbReference>
<organism evidence="3 4">
    <name type="scientific">Edaphochlamys debaryana</name>
    <dbReference type="NCBI Taxonomy" id="47281"/>
    <lineage>
        <taxon>Eukaryota</taxon>
        <taxon>Viridiplantae</taxon>
        <taxon>Chlorophyta</taxon>
        <taxon>core chlorophytes</taxon>
        <taxon>Chlorophyceae</taxon>
        <taxon>CS clade</taxon>
        <taxon>Chlamydomonadales</taxon>
        <taxon>Chlamydomonadales incertae sedis</taxon>
        <taxon>Edaphochlamys</taxon>
    </lineage>
</organism>
<keyword evidence="1" id="KW-0732">Signal</keyword>